<keyword evidence="1" id="KW-1133">Transmembrane helix</keyword>
<feature type="transmembrane region" description="Helical" evidence="1">
    <location>
        <begin position="231"/>
        <end position="250"/>
    </location>
</feature>
<dbReference type="OrthoDB" id="9993736at2759"/>
<accession>A0A8I6S5V3</accession>
<proteinExistence type="predicted"/>
<keyword evidence="3" id="KW-1185">Reference proteome</keyword>
<dbReference type="AlphaFoldDB" id="A0A8I6S5V3"/>
<feature type="transmembrane region" description="Helical" evidence="1">
    <location>
        <begin position="94"/>
        <end position="123"/>
    </location>
</feature>
<dbReference type="GeneID" id="106672394"/>
<dbReference type="RefSeq" id="XP_014259271.1">
    <property type="nucleotide sequence ID" value="XM_014403785.2"/>
</dbReference>
<dbReference type="OMA" id="CTLNENF"/>
<dbReference type="PANTHER" id="PTHR11683:SF12">
    <property type="entry name" value="M6, ISOFORM F"/>
    <property type="match status" value="1"/>
</dbReference>
<reference evidence="2" key="1">
    <citation type="submission" date="2022-01" db="UniProtKB">
        <authorList>
            <consortium name="EnsemblMetazoa"/>
        </authorList>
    </citation>
    <scope>IDENTIFICATION</scope>
</reference>
<name>A0A8I6S5V3_CIMLE</name>
<evidence type="ECO:0000256" key="1">
    <source>
        <dbReference type="SAM" id="Phobius"/>
    </source>
</evidence>
<dbReference type="InterPro" id="IPR001614">
    <property type="entry name" value="Myelin_PLP"/>
</dbReference>
<feature type="transmembrane region" description="Helical" evidence="1">
    <location>
        <begin position="53"/>
        <end position="74"/>
    </location>
</feature>
<dbReference type="GO" id="GO:0005886">
    <property type="term" value="C:plasma membrane"/>
    <property type="evidence" value="ECO:0007669"/>
    <property type="project" value="TreeGrafter"/>
</dbReference>
<keyword evidence="1" id="KW-0812">Transmembrane</keyword>
<dbReference type="PANTHER" id="PTHR11683">
    <property type="entry name" value="MYELIN PROTEOLIPID"/>
    <property type="match status" value="1"/>
</dbReference>
<dbReference type="Pfam" id="PF01275">
    <property type="entry name" value="Myelin_PLP"/>
    <property type="match status" value="1"/>
</dbReference>
<evidence type="ECO:0000313" key="2">
    <source>
        <dbReference type="EnsemblMetazoa" id="XP_014259271.1"/>
    </source>
</evidence>
<sequence>MGRRRLEMSNAQIPLRARYGYSQESFAKYSEPSIRSEYRNGSRCDECMTRVPYATLIATIMCLIGVVIFCWTMYRGATLSAVMLDGVFFVRLEWLEAVQMSVVGIGATMGALGLMVLVVGCLATGATRHKVYKAWNARIGGRISCAVFMGIAYVLQITWLIFFVFLIAITIFVTLFWELCSSNGVKETKQINFQQFDFLFPGINRDYLNINTDDRIKLFCKDFVEKAEMMFILATFACMLVILSLVHYLMCLSANYAHIRDHEKLQELQELQSLNDLEGLTSSKDRF</sequence>
<dbReference type="GO" id="GO:0031175">
    <property type="term" value="P:neuron projection development"/>
    <property type="evidence" value="ECO:0007669"/>
    <property type="project" value="TreeGrafter"/>
</dbReference>
<evidence type="ECO:0008006" key="4">
    <source>
        <dbReference type="Google" id="ProtNLM"/>
    </source>
</evidence>
<protein>
    <recommendedName>
        <fullName evidence="4">Neuronal membrane glycoprotein M6-b</fullName>
    </recommendedName>
</protein>
<evidence type="ECO:0000313" key="3">
    <source>
        <dbReference type="Proteomes" id="UP000494040"/>
    </source>
</evidence>
<feature type="transmembrane region" description="Helical" evidence="1">
    <location>
        <begin position="135"/>
        <end position="154"/>
    </location>
</feature>
<dbReference type="Proteomes" id="UP000494040">
    <property type="component" value="Unassembled WGS sequence"/>
</dbReference>
<keyword evidence="1" id="KW-0472">Membrane</keyword>
<dbReference type="CTD" id="40383"/>
<organism evidence="2 3">
    <name type="scientific">Cimex lectularius</name>
    <name type="common">Bed bug</name>
    <name type="synonym">Acanthia lectularia</name>
    <dbReference type="NCBI Taxonomy" id="79782"/>
    <lineage>
        <taxon>Eukaryota</taxon>
        <taxon>Metazoa</taxon>
        <taxon>Ecdysozoa</taxon>
        <taxon>Arthropoda</taxon>
        <taxon>Hexapoda</taxon>
        <taxon>Insecta</taxon>
        <taxon>Pterygota</taxon>
        <taxon>Neoptera</taxon>
        <taxon>Paraneoptera</taxon>
        <taxon>Hemiptera</taxon>
        <taxon>Heteroptera</taxon>
        <taxon>Panheteroptera</taxon>
        <taxon>Cimicomorpha</taxon>
        <taxon>Cimicidae</taxon>
        <taxon>Cimex</taxon>
    </lineage>
</organism>
<dbReference type="KEGG" id="clec:106672394"/>
<dbReference type="EnsemblMetazoa" id="XM_014403785.2">
    <property type="protein sequence ID" value="XP_014259271.1"/>
    <property type="gene ID" value="LOC106672394"/>
</dbReference>